<keyword evidence="5" id="KW-0441">Lipid A biosynthesis</keyword>
<dbReference type="Gene3D" id="2.160.10.10">
    <property type="entry name" value="Hexapeptide repeat proteins"/>
    <property type="match status" value="1"/>
</dbReference>
<evidence type="ECO:0000256" key="1">
    <source>
        <dbReference type="ARBA" id="ARBA00007274"/>
    </source>
</evidence>
<keyword evidence="9" id="KW-0046">Antibiotic resistance</keyword>
<keyword evidence="8" id="KW-0443">Lipid metabolism</keyword>
<dbReference type="EMBL" id="CABVHB010000058">
    <property type="protein sequence ID" value="VVN32844.1"/>
    <property type="molecule type" value="Genomic_DNA"/>
</dbReference>
<dbReference type="PANTHER" id="PTHR43300">
    <property type="entry name" value="ACETYLTRANSFERASE"/>
    <property type="match status" value="1"/>
</dbReference>
<evidence type="ECO:0000256" key="2">
    <source>
        <dbReference type="ARBA" id="ARBA00013235"/>
    </source>
</evidence>
<dbReference type="Proteomes" id="UP000344274">
    <property type="component" value="Unassembled WGS sequence"/>
</dbReference>
<dbReference type="RefSeq" id="WP_154947734.1">
    <property type="nucleotide sequence ID" value="NZ_CABVHB010000058.1"/>
</dbReference>
<comment type="similarity">
    <text evidence="1">Belongs to the transferase hexapeptide repeat family.</text>
</comment>
<dbReference type="GO" id="GO:0008811">
    <property type="term" value="F:chloramphenicol O-acetyltransferase activity"/>
    <property type="evidence" value="ECO:0007669"/>
    <property type="project" value="UniProtKB-EC"/>
</dbReference>
<gene>
    <name evidence="12" type="primary">dapH</name>
    <name evidence="12" type="ORF">PS673_04910</name>
</gene>
<keyword evidence="10 12" id="KW-0012">Acyltransferase</keyword>
<evidence type="ECO:0000256" key="8">
    <source>
        <dbReference type="ARBA" id="ARBA00023098"/>
    </source>
</evidence>
<dbReference type="InterPro" id="IPR011004">
    <property type="entry name" value="Trimer_LpxA-like_sf"/>
</dbReference>
<keyword evidence="6 12" id="KW-0808">Transferase</keyword>
<evidence type="ECO:0000256" key="11">
    <source>
        <dbReference type="ARBA" id="ARBA00047633"/>
    </source>
</evidence>
<evidence type="ECO:0000256" key="10">
    <source>
        <dbReference type="ARBA" id="ARBA00023315"/>
    </source>
</evidence>
<evidence type="ECO:0000256" key="5">
    <source>
        <dbReference type="ARBA" id="ARBA00022556"/>
    </source>
</evidence>
<dbReference type="PANTHER" id="PTHR43300:SF12">
    <property type="entry name" value="CHLORAMPHENICOL ACETYLTRANSFERASE"/>
    <property type="match status" value="1"/>
</dbReference>
<dbReference type="Pfam" id="PF00132">
    <property type="entry name" value="Hexapep"/>
    <property type="match status" value="1"/>
</dbReference>
<keyword evidence="7" id="KW-0677">Repeat</keyword>
<evidence type="ECO:0000313" key="12">
    <source>
        <dbReference type="EMBL" id="VVN32844.1"/>
    </source>
</evidence>
<evidence type="ECO:0000313" key="13">
    <source>
        <dbReference type="Proteomes" id="UP000344274"/>
    </source>
</evidence>
<sequence length="235" mass="25979">MKTIISYLRNSYWKRWIRKHKCKVAGGLLSLHKRSTVTLEEGVTLGHVVIESKKLEIGAHTYIRSDCVLSAVSSIGRFCSIGSSCFIGQQKSSHPLDWLSSHPFQYTDTALVYDPEVADITIGHDVWIGHSAMILEGVTIGTGAVIATRALVAHDVPPYAIVAGTPAKVVKYRHTPELIEALIDSKWWEVDVEVLKTLPLNDPQATLSLLATLQKETRADYQQIEITRKGCSISS</sequence>
<evidence type="ECO:0000256" key="9">
    <source>
        <dbReference type="ARBA" id="ARBA00023251"/>
    </source>
</evidence>
<dbReference type="AlphaFoldDB" id="A0A5E6WWN1"/>
<reference evidence="12 13" key="1">
    <citation type="submission" date="2019-09" db="EMBL/GenBank/DDBJ databases">
        <authorList>
            <person name="Chandra G."/>
            <person name="Truman W A."/>
        </authorList>
    </citation>
    <scope>NUCLEOTIDE SEQUENCE [LARGE SCALE GENOMIC DNA]</scope>
    <source>
        <strain evidence="12">PS673</strain>
    </source>
</reference>
<protein>
    <recommendedName>
        <fullName evidence="3">Chloramphenicol acetyltransferase</fullName>
        <ecNumber evidence="2">2.3.1.28</ecNumber>
    </recommendedName>
</protein>
<name>A0A5E6WWN1_PSEFL</name>
<dbReference type="PROSITE" id="PS00101">
    <property type="entry name" value="HEXAPEP_TRANSFERASES"/>
    <property type="match status" value="1"/>
</dbReference>
<evidence type="ECO:0000256" key="6">
    <source>
        <dbReference type="ARBA" id="ARBA00022679"/>
    </source>
</evidence>
<dbReference type="InterPro" id="IPR018357">
    <property type="entry name" value="Hexapep_transf_CS"/>
</dbReference>
<dbReference type="CDD" id="cd03349">
    <property type="entry name" value="LbH_XAT"/>
    <property type="match status" value="1"/>
</dbReference>
<dbReference type="EC" id="2.3.1.28" evidence="2"/>
<evidence type="ECO:0000256" key="3">
    <source>
        <dbReference type="ARBA" id="ARBA00020291"/>
    </source>
</evidence>
<organism evidence="12 13">
    <name type="scientific">Pseudomonas fluorescens</name>
    <dbReference type="NCBI Taxonomy" id="294"/>
    <lineage>
        <taxon>Bacteria</taxon>
        <taxon>Pseudomonadati</taxon>
        <taxon>Pseudomonadota</taxon>
        <taxon>Gammaproteobacteria</taxon>
        <taxon>Pseudomonadales</taxon>
        <taxon>Pseudomonadaceae</taxon>
        <taxon>Pseudomonas</taxon>
    </lineage>
</organism>
<evidence type="ECO:0000256" key="4">
    <source>
        <dbReference type="ARBA" id="ARBA00022516"/>
    </source>
</evidence>
<dbReference type="GO" id="GO:0016020">
    <property type="term" value="C:membrane"/>
    <property type="evidence" value="ECO:0007669"/>
    <property type="project" value="GOC"/>
</dbReference>
<comment type="catalytic activity">
    <reaction evidence="11">
        <text>chloramphenicol + acetyl-CoA = chloramphenicol 3-acetate + CoA</text>
        <dbReference type="Rhea" id="RHEA:18421"/>
        <dbReference type="ChEBI" id="CHEBI:16730"/>
        <dbReference type="ChEBI" id="CHEBI:17698"/>
        <dbReference type="ChEBI" id="CHEBI:57287"/>
        <dbReference type="ChEBI" id="CHEBI:57288"/>
        <dbReference type="EC" id="2.3.1.28"/>
    </reaction>
</comment>
<evidence type="ECO:0000256" key="7">
    <source>
        <dbReference type="ARBA" id="ARBA00022737"/>
    </source>
</evidence>
<dbReference type="InterPro" id="IPR050179">
    <property type="entry name" value="Trans_hexapeptide_repeat"/>
</dbReference>
<accession>A0A5E6WWN1</accession>
<dbReference type="InterPro" id="IPR001451">
    <property type="entry name" value="Hexapep"/>
</dbReference>
<dbReference type="GO" id="GO:0046677">
    <property type="term" value="P:response to antibiotic"/>
    <property type="evidence" value="ECO:0007669"/>
    <property type="project" value="UniProtKB-KW"/>
</dbReference>
<keyword evidence="4" id="KW-0444">Lipid biosynthesis</keyword>
<dbReference type="GO" id="GO:0009245">
    <property type="term" value="P:lipid A biosynthetic process"/>
    <property type="evidence" value="ECO:0007669"/>
    <property type="project" value="UniProtKB-KW"/>
</dbReference>
<proteinExistence type="inferred from homology"/>
<dbReference type="SUPFAM" id="SSF51161">
    <property type="entry name" value="Trimeric LpxA-like enzymes"/>
    <property type="match status" value="1"/>
</dbReference>